<feature type="transmembrane region" description="Helical" evidence="6">
    <location>
        <begin position="97"/>
        <end position="130"/>
    </location>
</feature>
<evidence type="ECO:0000256" key="6">
    <source>
        <dbReference type="SAM" id="Phobius"/>
    </source>
</evidence>
<sequence length="321" mass="36567">MIFVYAILFTTVFFVLQLLFMKKKNRYQKRVEKYLPRTERTTQTEAASTKILKEDRKKFLKGLILIISKLFVGRHMAIKWKGKLDQANIQMKAEEFLAWRILICAGGVLIGFLLNAPLTAILLVFVAFLFPAAYVDRRIRLRLVMSEKQLPQALGTMSSAMKSGFSFIQAMQLVGKEIPDPIGTEFNRTIRQINLGVTMDDSFKQLLERLPNQDMELMVNAILIQRTTGGNLTDILEVMQETLRERVRFREELKALTAQGKMSALVISLLPLGVAVLLNIMDPTYFIPMLQHPLGWALIIGGIFSGIMGWVMIQKIVKIEV</sequence>
<feature type="transmembrane region" description="Helical" evidence="6">
    <location>
        <begin position="262"/>
        <end position="281"/>
    </location>
</feature>
<keyword evidence="9" id="KW-1185">Reference proteome</keyword>
<organism evidence="8 9">
    <name type="scientific">Evansella vedderi</name>
    <dbReference type="NCBI Taxonomy" id="38282"/>
    <lineage>
        <taxon>Bacteria</taxon>
        <taxon>Bacillati</taxon>
        <taxon>Bacillota</taxon>
        <taxon>Bacilli</taxon>
        <taxon>Bacillales</taxon>
        <taxon>Bacillaceae</taxon>
        <taxon>Evansella</taxon>
    </lineage>
</organism>
<feature type="transmembrane region" description="Helical" evidence="6">
    <location>
        <begin position="293"/>
        <end position="313"/>
    </location>
</feature>
<comment type="caution">
    <text evidence="8">The sequence shown here is derived from an EMBL/GenBank/DDBJ whole genome shotgun (WGS) entry which is preliminary data.</text>
</comment>
<protein>
    <submittedName>
        <fullName evidence="8">Tight adherence protein B</fullName>
    </submittedName>
</protein>
<evidence type="ECO:0000256" key="2">
    <source>
        <dbReference type="ARBA" id="ARBA00022475"/>
    </source>
</evidence>
<dbReference type="Pfam" id="PF00482">
    <property type="entry name" value="T2SSF"/>
    <property type="match status" value="1"/>
</dbReference>
<comment type="subcellular location">
    <subcellularLocation>
        <location evidence="1">Cell membrane</location>
        <topology evidence="1">Multi-pass membrane protein</topology>
    </subcellularLocation>
</comment>
<reference evidence="8 9" key="1">
    <citation type="submission" date="2023-07" db="EMBL/GenBank/DDBJ databases">
        <title>Genomic Encyclopedia of Type Strains, Phase IV (KMG-IV): sequencing the most valuable type-strain genomes for metagenomic binning, comparative biology and taxonomic classification.</title>
        <authorList>
            <person name="Goeker M."/>
        </authorList>
    </citation>
    <scope>NUCLEOTIDE SEQUENCE [LARGE SCALE GENOMIC DNA]</scope>
    <source>
        <strain evidence="8 9">DSM 9768</strain>
    </source>
</reference>
<keyword evidence="2" id="KW-1003">Cell membrane</keyword>
<evidence type="ECO:0000259" key="7">
    <source>
        <dbReference type="Pfam" id="PF00482"/>
    </source>
</evidence>
<feature type="domain" description="Type II secretion system protein GspF" evidence="7">
    <location>
        <begin position="154"/>
        <end position="277"/>
    </location>
</feature>
<evidence type="ECO:0000313" key="8">
    <source>
        <dbReference type="EMBL" id="MDQ0255744.1"/>
    </source>
</evidence>
<evidence type="ECO:0000256" key="1">
    <source>
        <dbReference type="ARBA" id="ARBA00004651"/>
    </source>
</evidence>
<proteinExistence type="predicted"/>
<dbReference type="EMBL" id="JAUSUG010000012">
    <property type="protein sequence ID" value="MDQ0255744.1"/>
    <property type="molecule type" value="Genomic_DNA"/>
</dbReference>
<dbReference type="InterPro" id="IPR042094">
    <property type="entry name" value="T2SS_GspF_sf"/>
</dbReference>
<dbReference type="Proteomes" id="UP001230005">
    <property type="component" value="Unassembled WGS sequence"/>
</dbReference>
<evidence type="ECO:0000313" key="9">
    <source>
        <dbReference type="Proteomes" id="UP001230005"/>
    </source>
</evidence>
<keyword evidence="3 6" id="KW-0812">Transmembrane</keyword>
<dbReference type="PANTHER" id="PTHR35007">
    <property type="entry name" value="INTEGRAL MEMBRANE PROTEIN-RELATED"/>
    <property type="match status" value="1"/>
</dbReference>
<dbReference type="RefSeq" id="WP_307326856.1">
    <property type="nucleotide sequence ID" value="NZ_JAUSUG010000012.1"/>
</dbReference>
<accession>A0ABT9ZY24</accession>
<name>A0ABT9ZY24_9BACI</name>
<gene>
    <name evidence="8" type="ORF">J2S74_003126</name>
</gene>
<keyword evidence="4 6" id="KW-1133">Transmembrane helix</keyword>
<evidence type="ECO:0000256" key="4">
    <source>
        <dbReference type="ARBA" id="ARBA00022989"/>
    </source>
</evidence>
<dbReference type="PANTHER" id="PTHR35007:SF1">
    <property type="entry name" value="PILUS ASSEMBLY PROTEIN"/>
    <property type="match status" value="1"/>
</dbReference>
<dbReference type="Gene3D" id="1.20.81.30">
    <property type="entry name" value="Type II secretion system (T2SS), domain F"/>
    <property type="match status" value="1"/>
</dbReference>
<keyword evidence="5 6" id="KW-0472">Membrane</keyword>
<feature type="transmembrane region" description="Helical" evidence="6">
    <location>
        <begin position="6"/>
        <end position="21"/>
    </location>
</feature>
<evidence type="ECO:0000256" key="3">
    <source>
        <dbReference type="ARBA" id="ARBA00022692"/>
    </source>
</evidence>
<evidence type="ECO:0000256" key="5">
    <source>
        <dbReference type="ARBA" id="ARBA00023136"/>
    </source>
</evidence>
<dbReference type="InterPro" id="IPR018076">
    <property type="entry name" value="T2SS_GspF_dom"/>
</dbReference>